<gene>
    <name evidence="8" type="ORF">NF556_17995</name>
</gene>
<proteinExistence type="inferred from homology"/>
<feature type="transmembrane region" description="Helical" evidence="6">
    <location>
        <begin position="194"/>
        <end position="215"/>
    </location>
</feature>
<evidence type="ECO:0000313" key="9">
    <source>
        <dbReference type="Proteomes" id="UP001056455"/>
    </source>
</evidence>
<feature type="transmembrane region" description="Helical" evidence="6">
    <location>
        <begin position="162"/>
        <end position="182"/>
    </location>
</feature>
<feature type="transmembrane region" description="Helical" evidence="6">
    <location>
        <begin position="258"/>
        <end position="276"/>
    </location>
</feature>
<feature type="transmembrane region" description="Helical" evidence="6">
    <location>
        <begin position="77"/>
        <end position="99"/>
    </location>
</feature>
<evidence type="ECO:0000256" key="4">
    <source>
        <dbReference type="ARBA" id="ARBA00022989"/>
    </source>
</evidence>
<evidence type="ECO:0000256" key="1">
    <source>
        <dbReference type="ARBA" id="ARBA00004141"/>
    </source>
</evidence>
<feature type="transmembrane region" description="Helical" evidence="6">
    <location>
        <begin position="47"/>
        <end position="65"/>
    </location>
</feature>
<evidence type="ECO:0000259" key="7">
    <source>
        <dbReference type="Pfam" id="PF00892"/>
    </source>
</evidence>
<keyword evidence="5 6" id="KW-0472">Membrane</keyword>
<evidence type="ECO:0000256" key="5">
    <source>
        <dbReference type="ARBA" id="ARBA00023136"/>
    </source>
</evidence>
<feature type="transmembrane region" description="Helical" evidence="6">
    <location>
        <begin position="227"/>
        <end position="246"/>
    </location>
</feature>
<dbReference type="SUPFAM" id="SSF103481">
    <property type="entry name" value="Multidrug resistance efflux transporter EmrE"/>
    <property type="match status" value="2"/>
</dbReference>
<evidence type="ECO:0000256" key="2">
    <source>
        <dbReference type="ARBA" id="ARBA00007362"/>
    </source>
</evidence>
<dbReference type="InterPro" id="IPR050638">
    <property type="entry name" value="AA-Vitamin_Transporters"/>
</dbReference>
<name>A0ABY4YTI5_9MICO</name>
<dbReference type="RefSeq" id="WP_252592557.1">
    <property type="nucleotide sequence ID" value="NZ_CP099489.1"/>
</dbReference>
<feature type="transmembrane region" description="Helical" evidence="6">
    <location>
        <begin position="282"/>
        <end position="303"/>
    </location>
</feature>
<dbReference type="PANTHER" id="PTHR32322:SF2">
    <property type="entry name" value="EAMA DOMAIN-CONTAINING PROTEIN"/>
    <property type="match status" value="1"/>
</dbReference>
<evidence type="ECO:0000313" key="8">
    <source>
        <dbReference type="EMBL" id="USQ79467.1"/>
    </source>
</evidence>
<dbReference type="Proteomes" id="UP001056455">
    <property type="component" value="Chromosome"/>
</dbReference>
<comment type="similarity">
    <text evidence="2">Belongs to the EamA transporter family.</text>
</comment>
<keyword evidence="3 6" id="KW-0812">Transmembrane</keyword>
<dbReference type="InterPro" id="IPR000620">
    <property type="entry name" value="EamA_dom"/>
</dbReference>
<feature type="transmembrane region" description="Helical" evidence="6">
    <location>
        <begin position="133"/>
        <end position="150"/>
    </location>
</feature>
<keyword evidence="9" id="KW-1185">Reference proteome</keyword>
<dbReference type="Pfam" id="PF00892">
    <property type="entry name" value="EamA"/>
    <property type="match status" value="2"/>
</dbReference>
<keyword evidence="4 6" id="KW-1133">Transmembrane helix</keyword>
<dbReference type="EMBL" id="CP099489">
    <property type="protein sequence ID" value="USQ79467.1"/>
    <property type="molecule type" value="Genomic_DNA"/>
</dbReference>
<protein>
    <submittedName>
        <fullName evidence="8">DMT family transporter</fullName>
    </submittedName>
</protein>
<reference evidence="8" key="1">
    <citation type="submission" date="2022-06" db="EMBL/GenBank/DDBJ databases">
        <title>Ornithinimicrobium HY1793.</title>
        <authorList>
            <person name="Huang Y."/>
        </authorList>
    </citation>
    <scope>NUCLEOTIDE SEQUENCE</scope>
    <source>
        <strain evidence="8">HY1793</strain>
    </source>
</reference>
<feature type="domain" description="EamA" evidence="7">
    <location>
        <begin position="165"/>
        <end position="299"/>
    </location>
</feature>
<comment type="subcellular location">
    <subcellularLocation>
        <location evidence="1">Membrane</location>
        <topology evidence="1">Multi-pass membrane protein</topology>
    </subcellularLocation>
</comment>
<feature type="domain" description="EamA" evidence="7">
    <location>
        <begin position="16"/>
        <end position="149"/>
    </location>
</feature>
<dbReference type="InterPro" id="IPR037185">
    <property type="entry name" value="EmrE-like"/>
</dbReference>
<organism evidence="8 9">
    <name type="scientific">Ornithinimicrobium faecis</name>
    <dbReference type="NCBI Taxonomy" id="2934158"/>
    <lineage>
        <taxon>Bacteria</taxon>
        <taxon>Bacillati</taxon>
        <taxon>Actinomycetota</taxon>
        <taxon>Actinomycetes</taxon>
        <taxon>Micrococcales</taxon>
        <taxon>Ornithinimicrobiaceae</taxon>
        <taxon>Ornithinimicrobium</taxon>
    </lineage>
</organism>
<accession>A0ABY4YTI5</accession>
<evidence type="ECO:0000256" key="6">
    <source>
        <dbReference type="SAM" id="Phobius"/>
    </source>
</evidence>
<feature type="transmembrane region" description="Helical" evidence="6">
    <location>
        <begin position="105"/>
        <end position="126"/>
    </location>
</feature>
<dbReference type="PANTHER" id="PTHR32322">
    <property type="entry name" value="INNER MEMBRANE TRANSPORTER"/>
    <property type="match status" value="1"/>
</dbReference>
<sequence length="311" mass="32408">MPHTLPSRHRHGRLVAVLALLGATVCWAGNYLVGAAAVQSITPLDLVLLRWLVALPLLVLLAQRLERPAWREVLSQWRWLVALSLTGLLGYPLLVYVALEHTTALSASLVNATNPALIVLVAALTLRERLRPLTLLGVIIAMAGALVVLSRGDLGVLAGARFGAGELVMLGAVVAWTAYTIIGRAGQGRLRVPPVTAVAVQAAITVVVVAPVSLATGGPSLPMTPQAAGAVLFIAVFPSVLAYLLWSRALSDLPAGSAGVFLNLITVFVAAFTLLAGQPYSLAQLVGGLIVIVGVIVTNVPVLRRGRASVS</sequence>
<evidence type="ECO:0000256" key="3">
    <source>
        <dbReference type="ARBA" id="ARBA00022692"/>
    </source>
</evidence>